<sequence>MFHYIRFHREFCERVTTPRPPPLRQVKAFPAVCPTLTQQARLFRKLKMTPRDRDDIDILRTPCLLSEAYQLTRCVTTIREAGALENGTDDILIKQQEAGSEHKTSTGRRGLFSSLERLANWFGRDEEMDEDLLSVPWDTTMKLDEETIYLKRSPAQHNILVFGPGAPYTLRKGYRMSHHLQNNALPLLVCRIAEDDNDDTLTPIFHVRHGAENKQSRWDSLIQQLLKEDAATVSVVGHPDKRNGRGEQHFHAGPIQVLIVGKTEGWFDEESEKFSYIRGKRQQIWRNSLTDGCRVVDVWRPENEAVFTSGQSSRQLKIQPQESKSCQEQDQHTAEQLVTDPDDSHGDEDDKDYFARMTEAYRKNFCEEAADLFIRTMEAGRWADIVRQLNFTKARADQLFEDSVSTLKQKAGEAYDSHPHHSSPPESLFRVQELLVREAVLTLAQNCRQENVISPQFFEKK</sequence>
<evidence type="ECO:0000313" key="3">
    <source>
        <dbReference type="RefSeq" id="XP_019637570.1"/>
    </source>
</evidence>
<dbReference type="AlphaFoldDB" id="A0A6P4Z815"/>
<dbReference type="RefSeq" id="XP_019637570.1">
    <property type="nucleotide sequence ID" value="XM_019782011.1"/>
</dbReference>
<dbReference type="GeneID" id="109479937"/>
<name>A0A6P4Z815_BRABE</name>
<proteinExistence type="predicted"/>
<dbReference type="OrthoDB" id="10060945at2759"/>
<evidence type="ECO:0000313" key="2">
    <source>
        <dbReference type="Proteomes" id="UP000515135"/>
    </source>
</evidence>
<organism evidence="2 3">
    <name type="scientific">Branchiostoma belcheri</name>
    <name type="common">Amphioxus</name>
    <dbReference type="NCBI Taxonomy" id="7741"/>
    <lineage>
        <taxon>Eukaryota</taxon>
        <taxon>Metazoa</taxon>
        <taxon>Chordata</taxon>
        <taxon>Cephalochordata</taxon>
        <taxon>Leptocardii</taxon>
        <taxon>Amphioxiformes</taxon>
        <taxon>Branchiostomatidae</taxon>
        <taxon>Branchiostoma</taxon>
    </lineage>
</organism>
<reference evidence="3" key="1">
    <citation type="submission" date="2025-08" db="UniProtKB">
        <authorList>
            <consortium name="RefSeq"/>
        </authorList>
    </citation>
    <scope>IDENTIFICATION</scope>
    <source>
        <tissue evidence="3">Gonad</tissue>
    </source>
</reference>
<keyword evidence="2" id="KW-1185">Reference proteome</keyword>
<gene>
    <name evidence="3" type="primary">LOC109479937</name>
</gene>
<feature type="compositionally biased region" description="Polar residues" evidence="1">
    <location>
        <begin position="310"/>
        <end position="324"/>
    </location>
</feature>
<accession>A0A6P4Z815</accession>
<dbReference type="Proteomes" id="UP000515135">
    <property type="component" value="Unplaced"/>
</dbReference>
<feature type="region of interest" description="Disordered" evidence="1">
    <location>
        <begin position="310"/>
        <end position="350"/>
    </location>
</feature>
<evidence type="ECO:0000256" key="1">
    <source>
        <dbReference type="SAM" id="MobiDB-lite"/>
    </source>
</evidence>
<dbReference type="KEGG" id="bbel:109479937"/>
<protein>
    <submittedName>
        <fullName evidence="3">Uncharacterized protein LOC109479937 isoform X1</fullName>
    </submittedName>
</protein>